<dbReference type="InterPro" id="IPR000073">
    <property type="entry name" value="AB_hydrolase_1"/>
</dbReference>
<evidence type="ECO:0000313" key="4">
    <source>
        <dbReference type="Proteomes" id="UP000274843"/>
    </source>
</evidence>
<protein>
    <submittedName>
        <fullName evidence="3">Pimeloyl-ACP methyl ester carboxylesterase</fullName>
    </submittedName>
</protein>
<dbReference type="InterPro" id="IPR050266">
    <property type="entry name" value="AB_hydrolase_sf"/>
</dbReference>
<keyword evidence="4" id="KW-1185">Reference proteome</keyword>
<dbReference type="Pfam" id="PF12697">
    <property type="entry name" value="Abhydrolase_6"/>
    <property type="match status" value="1"/>
</dbReference>
<name>A0A3N2H306_9PSEU</name>
<gene>
    <name evidence="3" type="ORF">EDD35_5679</name>
</gene>
<dbReference type="GO" id="GO:0003824">
    <property type="term" value="F:catalytic activity"/>
    <property type="evidence" value="ECO:0007669"/>
    <property type="project" value="UniProtKB-ARBA"/>
</dbReference>
<dbReference type="GeneID" id="301846967"/>
<evidence type="ECO:0000259" key="2">
    <source>
        <dbReference type="Pfam" id="PF12697"/>
    </source>
</evidence>
<dbReference type="Proteomes" id="UP000274843">
    <property type="component" value="Unassembled WGS sequence"/>
</dbReference>
<evidence type="ECO:0000313" key="3">
    <source>
        <dbReference type="EMBL" id="ROS43274.1"/>
    </source>
</evidence>
<dbReference type="PANTHER" id="PTHR43798">
    <property type="entry name" value="MONOACYLGLYCEROL LIPASE"/>
    <property type="match status" value="1"/>
</dbReference>
<sequence length="259" mass="27898">MEILRFDRDGTTLTAERRDGDGPPVVVVPGVMADAASWRPVVDALSLPNPVVVLNRRGRAPSGPLGDGYSLRTEIDDLHRVLDALGGDVELFGWSYGGLIALEIAVQRRDLRSVVAYEPVSSPFGVHALEPLRAAEGDLDRAVEIVNRDVSGFSAEYVAALRESPVWPVLRPLAHPLAAELAALNAHEPAFDRYRDLDVPVTLLLGELNSGAEPYGTAFEAFERALPQARRVVLPGQGHLAHAQAPEVLAKHLAAAIRP</sequence>
<feature type="domain" description="AB hydrolase-1" evidence="2">
    <location>
        <begin position="25"/>
        <end position="250"/>
    </location>
</feature>
<proteinExistence type="predicted"/>
<dbReference type="RefSeq" id="WP_123685581.1">
    <property type="nucleotide sequence ID" value="NZ_RKHY01000001.1"/>
</dbReference>
<dbReference type="SUPFAM" id="SSF53474">
    <property type="entry name" value="alpha/beta-Hydrolases"/>
    <property type="match status" value="1"/>
</dbReference>
<evidence type="ECO:0000256" key="1">
    <source>
        <dbReference type="SAM" id="MobiDB-lite"/>
    </source>
</evidence>
<organism evidence="3 4">
    <name type="scientific">Amycolatopsis thermoflava</name>
    <dbReference type="NCBI Taxonomy" id="84480"/>
    <lineage>
        <taxon>Bacteria</taxon>
        <taxon>Bacillati</taxon>
        <taxon>Actinomycetota</taxon>
        <taxon>Actinomycetes</taxon>
        <taxon>Pseudonocardiales</taxon>
        <taxon>Pseudonocardiaceae</taxon>
        <taxon>Amycolatopsis</taxon>
        <taxon>Amycolatopsis methanolica group</taxon>
    </lineage>
</organism>
<dbReference type="InterPro" id="IPR029058">
    <property type="entry name" value="AB_hydrolase_fold"/>
</dbReference>
<reference evidence="3 4" key="1">
    <citation type="submission" date="2018-11" db="EMBL/GenBank/DDBJ databases">
        <title>Sequencing the genomes of 1000 actinobacteria strains.</title>
        <authorList>
            <person name="Klenk H.-P."/>
        </authorList>
    </citation>
    <scope>NUCLEOTIDE SEQUENCE [LARGE SCALE GENOMIC DNA]</scope>
    <source>
        <strain evidence="3 4">DSM 44348</strain>
    </source>
</reference>
<comment type="caution">
    <text evidence="3">The sequence shown here is derived from an EMBL/GenBank/DDBJ whole genome shotgun (WGS) entry which is preliminary data.</text>
</comment>
<dbReference type="Gene3D" id="3.40.50.1820">
    <property type="entry name" value="alpha/beta hydrolase"/>
    <property type="match status" value="1"/>
</dbReference>
<feature type="region of interest" description="Disordered" evidence="1">
    <location>
        <begin position="1"/>
        <end position="20"/>
    </location>
</feature>
<accession>A0A3N2H306</accession>
<dbReference type="AlphaFoldDB" id="A0A3N2H306"/>
<dbReference type="EMBL" id="RKHY01000001">
    <property type="protein sequence ID" value="ROS43274.1"/>
    <property type="molecule type" value="Genomic_DNA"/>
</dbReference>